<reference evidence="14" key="1">
    <citation type="journal article" date="2019" name="Int. J. Syst. Evol. Microbiol.">
        <title>The Global Catalogue of Microorganisms (GCM) 10K type strain sequencing project: providing services to taxonomists for standard genome sequencing and annotation.</title>
        <authorList>
            <consortium name="The Broad Institute Genomics Platform"/>
            <consortium name="The Broad Institute Genome Sequencing Center for Infectious Disease"/>
            <person name="Wu L."/>
            <person name="Ma J."/>
        </authorList>
    </citation>
    <scope>NUCLEOTIDE SEQUENCE [LARGE SCALE GENOMIC DNA]</scope>
    <source>
        <strain evidence="14">SHR3</strain>
    </source>
</reference>
<dbReference type="Gene3D" id="3.20.20.70">
    <property type="entry name" value="Aldolase class I"/>
    <property type="match status" value="1"/>
</dbReference>
<evidence type="ECO:0000259" key="11">
    <source>
        <dbReference type="Pfam" id="PF04095"/>
    </source>
</evidence>
<dbReference type="InterPro" id="IPR013785">
    <property type="entry name" value="Aldolase_TIM"/>
</dbReference>
<dbReference type="EC" id="6.3.4.21" evidence="3 9"/>
<dbReference type="InterPro" id="IPR041525">
    <property type="entry name" value="N/Namide_PRibTrfase"/>
</dbReference>
<dbReference type="InterPro" id="IPR040727">
    <property type="entry name" value="NAPRTase_N"/>
</dbReference>
<evidence type="ECO:0000313" key="13">
    <source>
        <dbReference type="EMBL" id="MFC5770079.1"/>
    </source>
</evidence>
<dbReference type="CDD" id="cd01570">
    <property type="entry name" value="NAPRTase_A"/>
    <property type="match status" value="1"/>
</dbReference>
<gene>
    <name evidence="13" type="ORF">ACFPTN_11920</name>
</gene>
<dbReference type="SUPFAM" id="SSF51690">
    <property type="entry name" value="Nicotinate/Quinolinate PRTase C-terminal domain-like"/>
    <property type="match status" value="1"/>
</dbReference>
<keyword evidence="6 9" id="KW-0662">Pyridine nucleotide biosynthesis</keyword>
<feature type="domain" description="Nicotinate phosphoribosyltransferase N-terminal" evidence="12">
    <location>
        <begin position="6"/>
        <end position="129"/>
    </location>
</feature>
<proteinExistence type="inferred from homology"/>
<feature type="domain" description="Nicotinate/nicotinamide phosphoribosyltransferase" evidence="11">
    <location>
        <begin position="150"/>
        <end position="330"/>
    </location>
</feature>
<evidence type="ECO:0000256" key="8">
    <source>
        <dbReference type="ARBA" id="ARBA00048668"/>
    </source>
</evidence>
<evidence type="ECO:0000256" key="5">
    <source>
        <dbReference type="ARBA" id="ARBA00022598"/>
    </source>
</evidence>
<comment type="PTM">
    <text evidence="9">Transiently phosphorylated on a His residue during the reaction cycle. Phosphorylation strongly increases the affinity for substrates and increases the rate of nicotinate D-ribonucleotide production. Dephosphorylation regenerates the low-affinity form of the enzyme, leading to product release.</text>
</comment>
<dbReference type="NCBIfam" id="NF009131">
    <property type="entry name" value="PRK12484.1"/>
    <property type="match status" value="1"/>
</dbReference>
<keyword evidence="14" id="KW-1185">Reference proteome</keyword>
<dbReference type="PANTHER" id="PTHR11098">
    <property type="entry name" value="NICOTINATE PHOSPHORIBOSYLTRANSFERASE"/>
    <property type="match status" value="1"/>
</dbReference>
<dbReference type="NCBIfam" id="TIGR01513">
    <property type="entry name" value="NAPRTase_put"/>
    <property type="match status" value="1"/>
</dbReference>
<evidence type="ECO:0000313" key="14">
    <source>
        <dbReference type="Proteomes" id="UP001595974"/>
    </source>
</evidence>
<dbReference type="Proteomes" id="UP001595974">
    <property type="component" value="Unassembled WGS sequence"/>
</dbReference>
<organism evidence="13 14">
    <name type="scientific">Thauera sinica</name>
    <dbReference type="NCBI Taxonomy" id="2665146"/>
    <lineage>
        <taxon>Bacteria</taxon>
        <taxon>Pseudomonadati</taxon>
        <taxon>Pseudomonadota</taxon>
        <taxon>Betaproteobacteria</taxon>
        <taxon>Rhodocyclales</taxon>
        <taxon>Zoogloeaceae</taxon>
        <taxon>Thauera</taxon>
    </lineage>
</organism>
<dbReference type="GO" id="GO:0016757">
    <property type="term" value="F:glycosyltransferase activity"/>
    <property type="evidence" value="ECO:0007669"/>
    <property type="project" value="UniProtKB-KW"/>
</dbReference>
<dbReference type="PIRSF" id="PIRSF000484">
    <property type="entry name" value="NAPRT"/>
    <property type="match status" value="1"/>
</dbReference>
<comment type="similarity">
    <text evidence="2 9">Belongs to the NAPRTase family.</text>
</comment>
<dbReference type="SUPFAM" id="SSF54675">
    <property type="entry name" value="Nicotinate/Quinolinate PRTase N-terminal domain-like"/>
    <property type="match status" value="1"/>
</dbReference>
<evidence type="ECO:0000256" key="2">
    <source>
        <dbReference type="ARBA" id="ARBA00010897"/>
    </source>
</evidence>
<dbReference type="GO" id="GO:0004516">
    <property type="term" value="F:nicotinate phosphoribosyltransferase activity"/>
    <property type="evidence" value="ECO:0007669"/>
    <property type="project" value="UniProtKB-EC"/>
</dbReference>
<protein>
    <recommendedName>
        <fullName evidence="3 9">Nicotinate phosphoribosyltransferase</fullName>
        <ecNumber evidence="3 9">6.3.4.21</ecNumber>
    </recommendedName>
</protein>
<accession>A0ABW1ASB4</accession>
<comment type="pathway">
    <text evidence="1 9">Cofactor biosynthesis; NAD(+) biosynthesis; nicotinate D-ribonucleotide from nicotinate: step 1/1.</text>
</comment>
<dbReference type="Gene3D" id="3.20.140.10">
    <property type="entry name" value="nicotinate phosphoribosyltransferase"/>
    <property type="match status" value="1"/>
</dbReference>
<name>A0ABW1ASB4_9RHOO</name>
<dbReference type="Pfam" id="PF17767">
    <property type="entry name" value="NAPRTase_N"/>
    <property type="match status" value="1"/>
</dbReference>
<dbReference type="InterPro" id="IPR006405">
    <property type="entry name" value="Nic_PRibTrfase_pncB"/>
</dbReference>
<dbReference type="RefSeq" id="WP_096445202.1">
    <property type="nucleotide sequence ID" value="NZ_JBHSOG010000047.1"/>
</dbReference>
<evidence type="ECO:0000256" key="3">
    <source>
        <dbReference type="ARBA" id="ARBA00013236"/>
    </source>
</evidence>
<evidence type="ECO:0000256" key="9">
    <source>
        <dbReference type="RuleBase" id="RU365100"/>
    </source>
</evidence>
<dbReference type="InterPro" id="IPR036068">
    <property type="entry name" value="Nicotinate_pribotase-like_C"/>
</dbReference>
<dbReference type="InterPro" id="IPR007229">
    <property type="entry name" value="Nic_PRibTrfase-Fam"/>
</dbReference>
<evidence type="ECO:0000256" key="7">
    <source>
        <dbReference type="ARBA" id="ARBA00022679"/>
    </source>
</evidence>
<keyword evidence="5 9" id="KW-0436">Ligase</keyword>
<keyword evidence="4" id="KW-0597">Phosphoprotein</keyword>
<keyword evidence="13" id="KW-0328">Glycosyltransferase</keyword>
<comment type="caution">
    <text evidence="13">The sequence shown here is derived from an EMBL/GenBank/DDBJ whole genome shotgun (WGS) entry which is preliminary data.</text>
</comment>
<feature type="region of interest" description="Disordered" evidence="10">
    <location>
        <begin position="338"/>
        <end position="357"/>
    </location>
</feature>
<evidence type="ECO:0000256" key="4">
    <source>
        <dbReference type="ARBA" id="ARBA00022553"/>
    </source>
</evidence>
<evidence type="ECO:0000256" key="10">
    <source>
        <dbReference type="SAM" id="MobiDB-lite"/>
    </source>
</evidence>
<dbReference type="PANTHER" id="PTHR11098:SF1">
    <property type="entry name" value="NICOTINATE PHOSPHORIBOSYLTRANSFERASE"/>
    <property type="match status" value="1"/>
</dbReference>
<dbReference type="NCBIfam" id="NF006696">
    <property type="entry name" value="PRK09243.1-3"/>
    <property type="match status" value="1"/>
</dbReference>
<evidence type="ECO:0000256" key="1">
    <source>
        <dbReference type="ARBA" id="ARBA00004952"/>
    </source>
</evidence>
<sequence>MNDSALLTDLYELTMLQAYFDEDMHDTAVFELFVRVLPSRRRFLMLSGIEQVLDYLENLHFTAGELDWLHGTGRFRPAFLDSLRAFRFRGDVHAMREGTVFFGNEPVLRIEAPIGEAQFVESRLINLVNFCSLIATKAARCVLAAPDSLLVDFGLRRAHAGEAGLLAARACYLAGFAGSATVLAGQRFGIPVFGTMAHSYIEAHDLESEAFERFSSSQPDNVTLLIDTYDTEAAAAKVVALAPALKARGVNLASVRLDSGDLAEHARKVRALLDAGGLPDVRIFASGNLDEHRIAVLRAAGAPIDGFGIGTQLTTSADAPALDSAYKLQAYAGRARRKRSEGKESWPGAKQVWRSVDAEGRPQRDLIALADEPAPPGGFPLLQPVMRGGRRLAPPEPLAGLRAHAAAELARLPAPLREPGPAAEAPPYPVEVSDGLRTLARELDARPY</sequence>
<dbReference type="Pfam" id="PF04095">
    <property type="entry name" value="NAPRTase"/>
    <property type="match status" value="1"/>
</dbReference>
<dbReference type="EMBL" id="JBHSOG010000047">
    <property type="protein sequence ID" value="MFC5770079.1"/>
    <property type="molecule type" value="Genomic_DNA"/>
</dbReference>
<comment type="catalytic activity">
    <reaction evidence="8 9">
        <text>5-phospho-alpha-D-ribose 1-diphosphate + nicotinate + ATP + H2O = nicotinate beta-D-ribonucleotide + ADP + phosphate + diphosphate</text>
        <dbReference type="Rhea" id="RHEA:36163"/>
        <dbReference type="ChEBI" id="CHEBI:15377"/>
        <dbReference type="ChEBI" id="CHEBI:30616"/>
        <dbReference type="ChEBI" id="CHEBI:32544"/>
        <dbReference type="ChEBI" id="CHEBI:33019"/>
        <dbReference type="ChEBI" id="CHEBI:43474"/>
        <dbReference type="ChEBI" id="CHEBI:57502"/>
        <dbReference type="ChEBI" id="CHEBI:58017"/>
        <dbReference type="ChEBI" id="CHEBI:456216"/>
        <dbReference type="EC" id="6.3.4.21"/>
    </reaction>
</comment>
<keyword evidence="7 9" id="KW-0808">Transferase</keyword>
<evidence type="ECO:0000259" key="12">
    <source>
        <dbReference type="Pfam" id="PF17767"/>
    </source>
</evidence>
<evidence type="ECO:0000256" key="6">
    <source>
        <dbReference type="ARBA" id="ARBA00022642"/>
    </source>
</evidence>
<comment type="function">
    <text evidence="9">Catalyzes the first step in the biosynthesis of NAD from nicotinic acid, the ATP-dependent synthesis of beta-nicotinate D-ribonucleotide from nicotinate and 5-phospho-D-ribose 1-phosphate.</text>
</comment>